<gene>
    <name evidence="1" type="ORF">A3G52_02045</name>
</gene>
<evidence type="ECO:0000313" key="1">
    <source>
        <dbReference type="EMBL" id="OHA43001.1"/>
    </source>
</evidence>
<dbReference type="Proteomes" id="UP000177269">
    <property type="component" value="Unassembled WGS sequence"/>
</dbReference>
<evidence type="ECO:0000313" key="2">
    <source>
        <dbReference type="Proteomes" id="UP000177269"/>
    </source>
</evidence>
<dbReference type="EMBL" id="MHSK01000002">
    <property type="protein sequence ID" value="OHA43001.1"/>
    <property type="molecule type" value="Genomic_DNA"/>
</dbReference>
<organism evidence="1 2">
    <name type="scientific">Candidatus Taylorbacteria bacterium RIFCSPLOWO2_12_FULL_43_20</name>
    <dbReference type="NCBI Taxonomy" id="1802332"/>
    <lineage>
        <taxon>Bacteria</taxon>
        <taxon>Candidatus Tayloriibacteriota</taxon>
    </lineage>
</organism>
<dbReference type="AlphaFoldDB" id="A0A1G2P600"/>
<name>A0A1G2P600_9BACT</name>
<sequence>MNFFLPEDFEKLNQEITGLCDRIKQIGKEMGESCREGAETFHDNFAYEDGERQQAMLSTRLRKFIE</sequence>
<comment type="caution">
    <text evidence="1">The sequence shown here is derived from an EMBL/GenBank/DDBJ whole genome shotgun (WGS) entry which is preliminary data.</text>
</comment>
<accession>A0A1G2P600</accession>
<protein>
    <recommendedName>
        <fullName evidence="3">Transcription elongation factor GreA/GreB N-terminal domain-containing protein</fullName>
    </recommendedName>
</protein>
<proteinExistence type="predicted"/>
<reference evidence="1 2" key="1">
    <citation type="journal article" date="2016" name="Nat. Commun.">
        <title>Thousands of microbial genomes shed light on interconnected biogeochemical processes in an aquifer system.</title>
        <authorList>
            <person name="Anantharaman K."/>
            <person name="Brown C.T."/>
            <person name="Hug L.A."/>
            <person name="Sharon I."/>
            <person name="Castelle C.J."/>
            <person name="Probst A.J."/>
            <person name="Thomas B.C."/>
            <person name="Singh A."/>
            <person name="Wilkins M.J."/>
            <person name="Karaoz U."/>
            <person name="Brodie E.L."/>
            <person name="Williams K.H."/>
            <person name="Hubbard S.S."/>
            <person name="Banfield J.F."/>
        </authorList>
    </citation>
    <scope>NUCLEOTIDE SEQUENCE [LARGE SCALE GENOMIC DNA]</scope>
</reference>
<evidence type="ECO:0008006" key="3">
    <source>
        <dbReference type="Google" id="ProtNLM"/>
    </source>
</evidence>